<comment type="caution">
    <text evidence="1">The sequence shown here is derived from an EMBL/GenBank/DDBJ whole genome shotgun (WGS) entry which is preliminary data.</text>
</comment>
<gene>
    <name evidence="1" type="ORF">KPL71_009103</name>
</gene>
<keyword evidence="2" id="KW-1185">Reference proteome</keyword>
<dbReference type="EMBL" id="CM039172">
    <property type="protein sequence ID" value="KAH9782876.1"/>
    <property type="molecule type" value="Genomic_DNA"/>
</dbReference>
<organism evidence="1 2">
    <name type="scientific">Citrus sinensis</name>
    <name type="common">Sweet orange</name>
    <name type="synonym">Citrus aurantium var. sinensis</name>
    <dbReference type="NCBI Taxonomy" id="2711"/>
    <lineage>
        <taxon>Eukaryota</taxon>
        <taxon>Viridiplantae</taxon>
        <taxon>Streptophyta</taxon>
        <taxon>Embryophyta</taxon>
        <taxon>Tracheophyta</taxon>
        <taxon>Spermatophyta</taxon>
        <taxon>Magnoliopsida</taxon>
        <taxon>eudicotyledons</taxon>
        <taxon>Gunneridae</taxon>
        <taxon>Pentapetalae</taxon>
        <taxon>rosids</taxon>
        <taxon>malvids</taxon>
        <taxon>Sapindales</taxon>
        <taxon>Rutaceae</taxon>
        <taxon>Aurantioideae</taxon>
        <taxon>Citrus</taxon>
    </lineage>
</organism>
<reference evidence="2" key="1">
    <citation type="journal article" date="2023" name="Hortic. Res.">
        <title>A chromosome-level phased genome enabling allele-level studies in sweet orange: a case study on citrus Huanglongbing tolerance.</title>
        <authorList>
            <person name="Wu B."/>
            <person name="Yu Q."/>
            <person name="Deng Z."/>
            <person name="Duan Y."/>
            <person name="Luo F."/>
            <person name="Gmitter F. Jr."/>
        </authorList>
    </citation>
    <scope>NUCLEOTIDE SEQUENCE [LARGE SCALE GENOMIC DNA]</scope>
    <source>
        <strain evidence="2">cv. Valencia</strain>
    </source>
</reference>
<evidence type="ECO:0000313" key="2">
    <source>
        <dbReference type="Proteomes" id="UP000829398"/>
    </source>
</evidence>
<name>A0ACB8MBC3_CITSI</name>
<evidence type="ECO:0000313" key="1">
    <source>
        <dbReference type="EMBL" id="KAH9782876.1"/>
    </source>
</evidence>
<proteinExistence type="predicted"/>
<dbReference type="Proteomes" id="UP000829398">
    <property type="component" value="Chromosome 3"/>
</dbReference>
<sequence length="602" mass="69060">MTKRTFSAKGVRATVPLELVHTDVCGPINVQAQGRYEYFITFTDDNSRYGYVYLMRHKSETLEKFKEYMAETEKQLDKNIKKFRSDRGDEFLSGDFKEYLVENEIISQLTGPGTPQQNGVAERRNRTLLDIVRSMLSYSQLPIFFWGLALETAVYLLNLVPSKLVPKTPIELWSGRKPSLRHVRIWGSPAHVLKPKADKMDSRSGVCQVDAQLSMPVTEQEEQQQPDDQHRIIPEQPSLLEPHRSGRVTRLPARYMLLGETYTSISDEHVQDPTSYNETLIDRDVEFWKKVMNQEMKSMYSNKVWELVEAPNGVKPIGCKWIYKKKRGVDERVETFKARLVAKWFTQKEGIDYEETFSPVAMLKSIRILLSIAAVLDYEIWQMDVKTAFLNEHLEENIYMQHGIAFSKDQSPKTSEEIERIRRVPYAEAVGSLMYTMLCGMPDICFAVGMVSRYQSNPEPEHWTAVKHIMKYLKRTKNYMLVYSGDELIPVGYTDSDFMSDKDSRKSTFGYVFTLGSGAISWRSVKQSCIADSTTEAEYVAASEAAKEAVWLRKFLQDLEVVPAVTAPLKLFCDNSVRVLTSVMVTDRDLTEVVVTDRDLGA</sequence>
<accession>A0ACB8MBC3</accession>
<protein>
    <submittedName>
        <fullName evidence="1">Uncharacterized protein</fullName>
    </submittedName>
</protein>